<dbReference type="Proteomes" id="UP001642360">
    <property type="component" value="Unassembled WGS sequence"/>
</dbReference>
<feature type="compositionally biased region" description="Basic residues" evidence="1">
    <location>
        <begin position="101"/>
        <end position="115"/>
    </location>
</feature>
<dbReference type="PANTHER" id="PTHR34956:SF1">
    <property type="entry name" value="DUF4005 DOMAIN-CONTAINING PROTEIN"/>
    <property type="match status" value="1"/>
</dbReference>
<reference evidence="2 3" key="1">
    <citation type="submission" date="2024-02" db="EMBL/GenBank/DDBJ databases">
        <authorList>
            <person name="Vignale AGUSTIN F."/>
            <person name="Sosa J E."/>
            <person name="Modenutti C."/>
        </authorList>
    </citation>
    <scope>NUCLEOTIDE SEQUENCE [LARGE SCALE GENOMIC DNA]</scope>
</reference>
<name>A0ABC8U9C3_9AQUA</name>
<keyword evidence="3" id="KW-1185">Reference proteome</keyword>
<gene>
    <name evidence="2" type="ORF">ILEXP_LOCUS46071</name>
</gene>
<accession>A0ABC8U9C3</accession>
<evidence type="ECO:0000313" key="2">
    <source>
        <dbReference type="EMBL" id="CAK9176232.1"/>
    </source>
</evidence>
<comment type="caution">
    <text evidence="2">The sequence shown here is derived from an EMBL/GenBank/DDBJ whole genome shotgun (WGS) entry which is preliminary data.</text>
</comment>
<protein>
    <submittedName>
        <fullName evidence="2">Uncharacterized protein</fullName>
    </submittedName>
</protein>
<evidence type="ECO:0000313" key="3">
    <source>
        <dbReference type="Proteomes" id="UP001642360"/>
    </source>
</evidence>
<proteinExistence type="predicted"/>
<feature type="region of interest" description="Disordered" evidence="1">
    <location>
        <begin position="101"/>
        <end position="127"/>
    </location>
</feature>
<dbReference type="AlphaFoldDB" id="A0ABC8U9C3"/>
<dbReference type="EMBL" id="CAUOFW020006780">
    <property type="protein sequence ID" value="CAK9176232.1"/>
    <property type="molecule type" value="Genomic_DNA"/>
</dbReference>
<organism evidence="2 3">
    <name type="scientific">Ilex paraguariensis</name>
    <name type="common">yerba mate</name>
    <dbReference type="NCBI Taxonomy" id="185542"/>
    <lineage>
        <taxon>Eukaryota</taxon>
        <taxon>Viridiplantae</taxon>
        <taxon>Streptophyta</taxon>
        <taxon>Embryophyta</taxon>
        <taxon>Tracheophyta</taxon>
        <taxon>Spermatophyta</taxon>
        <taxon>Magnoliopsida</taxon>
        <taxon>eudicotyledons</taxon>
        <taxon>Gunneridae</taxon>
        <taxon>Pentapetalae</taxon>
        <taxon>asterids</taxon>
        <taxon>campanulids</taxon>
        <taxon>Aquifoliales</taxon>
        <taxon>Aquifoliaceae</taxon>
        <taxon>Ilex</taxon>
    </lineage>
</organism>
<sequence>MDPFYESDGDDNGGDDAFYAEIRRQILLLTADDDKDFNKNNDSGSTRVTTHTTNYGYAIAQPSGSYFFWPGNENTDTIPPRVLNLWRTGNGTGVFIPQVVKPRRRHNKPRRKKIDKGRTYQPVAHKN</sequence>
<evidence type="ECO:0000256" key="1">
    <source>
        <dbReference type="SAM" id="MobiDB-lite"/>
    </source>
</evidence>
<dbReference type="PANTHER" id="PTHR34956">
    <property type="entry name" value="OS05G0397300 PROTEIN"/>
    <property type="match status" value="1"/>
</dbReference>